<sequence>MGGLNTGRVGFASSLNFVIVVINVVLFFLNLLNATIYRMERLYSVIGVILFIIAFGIMIWYLIEYEIGRNQLIGATVLIGVQMVLFIWDYQILHEFADYTNVRELISYQTLKKWEVYRGIDKKLIEDLEIKETEMAEIEGINYAKKCFDKKKKFIEKNENNSNRVLDVKKFLDTFATIKGNYLISTDKEKFGNY</sequence>
<feature type="transmembrane region" description="Helical" evidence="1">
    <location>
        <begin position="43"/>
        <end position="63"/>
    </location>
</feature>
<dbReference type="AlphaFoldDB" id="A0A915MA98"/>
<feature type="transmembrane region" description="Helical" evidence="1">
    <location>
        <begin position="69"/>
        <end position="88"/>
    </location>
</feature>
<keyword evidence="1" id="KW-0812">Transmembrane</keyword>
<evidence type="ECO:0000313" key="3">
    <source>
        <dbReference type="WBParaSite" id="scaffold33886_cov236.g21029"/>
    </source>
</evidence>
<evidence type="ECO:0000256" key="1">
    <source>
        <dbReference type="SAM" id="Phobius"/>
    </source>
</evidence>
<protein>
    <submittedName>
        <fullName evidence="3">Uncharacterized protein</fullName>
    </submittedName>
</protein>
<dbReference type="Proteomes" id="UP000887561">
    <property type="component" value="Unplaced"/>
</dbReference>
<dbReference type="WBParaSite" id="scaffold33886_cov236.g21029">
    <property type="protein sequence ID" value="scaffold33886_cov236.g21029"/>
    <property type="gene ID" value="scaffold33886_cov236.g21029"/>
</dbReference>
<evidence type="ECO:0000313" key="2">
    <source>
        <dbReference type="Proteomes" id="UP000887561"/>
    </source>
</evidence>
<name>A0A915MA98_MELJA</name>
<accession>A0A915MA98</accession>
<proteinExistence type="predicted"/>
<organism evidence="2 3">
    <name type="scientific">Meloidogyne javanica</name>
    <name type="common">Root-knot nematode worm</name>
    <dbReference type="NCBI Taxonomy" id="6303"/>
    <lineage>
        <taxon>Eukaryota</taxon>
        <taxon>Metazoa</taxon>
        <taxon>Ecdysozoa</taxon>
        <taxon>Nematoda</taxon>
        <taxon>Chromadorea</taxon>
        <taxon>Rhabditida</taxon>
        <taxon>Tylenchina</taxon>
        <taxon>Tylenchomorpha</taxon>
        <taxon>Tylenchoidea</taxon>
        <taxon>Meloidogynidae</taxon>
        <taxon>Meloidogyninae</taxon>
        <taxon>Meloidogyne</taxon>
        <taxon>Meloidogyne incognita group</taxon>
    </lineage>
</organism>
<keyword evidence="2" id="KW-1185">Reference proteome</keyword>
<reference evidence="3" key="1">
    <citation type="submission" date="2022-11" db="UniProtKB">
        <authorList>
            <consortium name="WormBaseParasite"/>
        </authorList>
    </citation>
    <scope>IDENTIFICATION</scope>
</reference>
<keyword evidence="1" id="KW-0472">Membrane</keyword>
<keyword evidence="1" id="KW-1133">Transmembrane helix</keyword>
<feature type="transmembrane region" description="Helical" evidence="1">
    <location>
        <begin position="12"/>
        <end position="31"/>
    </location>
</feature>